<dbReference type="EMBL" id="JAFDVD010000016">
    <property type="protein sequence ID" value="MBM6401751.1"/>
    <property type="molecule type" value="Genomic_DNA"/>
</dbReference>
<keyword evidence="1" id="KW-0812">Transmembrane</keyword>
<protein>
    <submittedName>
        <fullName evidence="2">Uncharacterized protein</fullName>
    </submittedName>
</protein>
<dbReference type="RefSeq" id="WP_204132204.1">
    <property type="nucleotide sequence ID" value="NZ_JAFDVD010000016.1"/>
</dbReference>
<dbReference type="Proteomes" id="UP001430172">
    <property type="component" value="Unassembled WGS sequence"/>
</dbReference>
<sequence length="69" mass="7074">MVRRPDAGRAGGVMWWWLVIVLAVIVAAVVVLQRRGNTGVAGYEPRDKHGGGYAGGNVPPGTDGGAGGF</sequence>
<evidence type="ECO:0000256" key="1">
    <source>
        <dbReference type="SAM" id="Phobius"/>
    </source>
</evidence>
<comment type="caution">
    <text evidence="2">The sequence shown here is derived from an EMBL/GenBank/DDBJ whole genome shotgun (WGS) entry which is preliminary data.</text>
</comment>
<organism evidence="2 3">
    <name type="scientific">Phycicoccus sonneratiae</name>
    <dbReference type="NCBI Taxonomy" id="2807628"/>
    <lineage>
        <taxon>Bacteria</taxon>
        <taxon>Bacillati</taxon>
        <taxon>Actinomycetota</taxon>
        <taxon>Actinomycetes</taxon>
        <taxon>Micrococcales</taxon>
        <taxon>Intrasporangiaceae</taxon>
        <taxon>Phycicoccus</taxon>
    </lineage>
</organism>
<reference evidence="2" key="1">
    <citation type="submission" date="2021-02" db="EMBL/GenBank/DDBJ databases">
        <title>Phycicoccus sp. MQZ13P-5T, whole genome shotgun sequence.</title>
        <authorList>
            <person name="Tuo L."/>
        </authorList>
    </citation>
    <scope>NUCLEOTIDE SEQUENCE</scope>
    <source>
        <strain evidence="2">MQZ13P-5</strain>
    </source>
</reference>
<keyword evidence="3" id="KW-1185">Reference proteome</keyword>
<gene>
    <name evidence="2" type="ORF">JQN70_15250</name>
</gene>
<evidence type="ECO:0000313" key="3">
    <source>
        <dbReference type="Proteomes" id="UP001430172"/>
    </source>
</evidence>
<feature type="transmembrane region" description="Helical" evidence="1">
    <location>
        <begin position="14"/>
        <end position="32"/>
    </location>
</feature>
<keyword evidence="1" id="KW-0472">Membrane</keyword>
<proteinExistence type="predicted"/>
<name>A0ABS2CPE1_9MICO</name>
<accession>A0ABS2CPE1</accession>
<evidence type="ECO:0000313" key="2">
    <source>
        <dbReference type="EMBL" id="MBM6401751.1"/>
    </source>
</evidence>
<keyword evidence="1" id="KW-1133">Transmembrane helix</keyword>